<feature type="transmembrane region" description="Helical" evidence="11">
    <location>
        <begin position="393"/>
        <end position="415"/>
    </location>
</feature>
<keyword evidence="3" id="KW-0813">Transport</keyword>
<dbReference type="GO" id="GO:0012505">
    <property type="term" value="C:endomembrane system"/>
    <property type="evidence" value="ECO:0007669"/>
    <property type="project" value="UniProtKB-SubCell"/>
</dbReference>
<evidence type="ECO:0000256" key="2">
    <source>
        <dbReference type="ARBA" id="ARBA00005590"/>
    </source>
</evidence>
<feature type="transmembrane region" description="Helical" evidence="11">
    <location>
        <begin position="106"/>
        <end position="127"/>
    </location>
</feature>
<feature type="domain" description="Amino acid transporter transmembrane" evidence="12">
    <location>
        <begin position="21"/>
        <end position="286"/>
    </location>
</feature>
<dbReference type="InterPro" id="IPR013057">
    <property type="entry name" value="AA_transpt_TM"/>
</dbReference>
<evidence type="ECO:0000259" key="12">
    <source>
        <dbReference type="Pfam" id="PF01490"/>
    </source>
</evidence>
<keyword evidence="6" id="KW-0029">Amino-acid transport</keyword>
<evidence type="ECO:0000256" key="4">
    <source>
        <dbReference type="ARBA" id="ARBA00022692"/>
    </source>
</evidence>
<keyword evidence="7 11" id="KW-1133">Transmembrane helix</keyword>
<keyword evidence="8 11" id="KW-0472">Membrane</keyword>
<dbReference type="Proteomes" id="UP001151752">
    <property type="component" value="Chromosome 11"/>
</dbReference>
<evidence type="ECO:0000256" key="1">
    <source>
        <dbReference type="ARBA" id="ARBA00004127"/>
    </source>
</evidence>
<dbReference type="AlphaFoldDB" id="A0A9Q0UCY4"/>
<evidence type="ECO:0000256" key="7">
    <source>
        <dbReference type="ARBA" id="ARBA00022989"/>
    </source>
</evidence>
<proteinExistence type="inferred from homology"/>
<comment type="caution">
    <text evidence="13">The sequence shown here is derived from an EMBL/GenBank/DDBJ whole genome shotgun (WGS) entry which is preliminary data.</text>
</comment>
<keyword evidence="4 11" id="KW-0812">Transmembrane</keyword>
<dbReference type="EMBL" id="JAPFFM010000012">
    <property type="protein sequence ID" value="KAJ6727672.1"/>
    <property type="molecule type" value="Genomic_DNA"/>
</dbReference>
<name>A0A9Q0UCY4_9ROSI</name>
<comment type="subcellular location">
    <subcellularLocation>
        <location evidence="1">Endomembrane system</location>
        <topology evidence="1">Multi-pass membrane protein</topology>
    </subcellularLocation>
</comment>
<evidence type="ECO:0000256" key="6">
    <source>
        <dbReference type="ARBA" id="ARBA00022970"/>
    </source>
</evidence>
<organism evidence="13 14">
    <name type="scientific">Salix koriyanagi</name>
    <dbReference type="NCBI Taxonomy" id="2511006"/>
    <lineage>
        <taxon>Eukaryota</taxon>
        <taxon>Viridiplantae</taxon>
        <taxon>Streptophyta</taxon>
        <taxon>Embryophyta</taxon>
        <taxon>Tracheophyta</taxon>
        <taxon>Spermatophyta</taxon>
        <taxon>Magnoliopsida</taxon>
        <taxon>eudicotyledons</taxon>
        <taxon>Gunneridae</taxon>
        <taxon>Pentapetalae</taxon>
        <taxon>rosids</taxon>
        <taxon>fabids</taxon>
        <taxon>Malpighiales</taxon>
        <taxon>Salicaceae</taxon>
        <taxon>Saliceae</taxon>
        <taxon>Salix</taxon>
    </lineage>
</organism>
<evidence type="ECO:0000256" key="5">
    <source>
        <dbReference type="ARBA" id="ARBA00022847"/>
    </source>
</evidence>
<protein>
    <recommendedName>
        <fullName evidence="12">Amino acid transporter transmembrane domain-containing protein</fullName>
    </recommendedName>
</protein>
<gene>
    <name evidence="13" type="ORF">OIU74_005841</name>
</gene>
<feature type="transmembrane region" description="Helical" evidence="11">
    <location>
        <begin position="359"/>
        <end position="381"/>
    </location>
</feature>
<feature type="transmembrane region" description="Helical" evidence="11">
    <location>
        <begin position="180"/>
        <end position="204"/>
    </location>
</feature>
<keyword evidence="14" id="KW-1185">Reference proteome</keyword>
<dbReference type="Pfam" id="PF01490">
    <property type="entry name" value="Aa_trans"/>
    <property type="match status" value="1"/>
</dbReference>
<evidence type="ECO:0000256" key="11">
    <source>
        <dbReference type="SAM" id="Phobius"/>
    </source>
</evidence>
<feature type="transmembrane region" description="Helical" evidence="11">
    <location>
        <begin position="25"/>
        <end position="46"/>
    </location>
</feature>
<feature type="transmembrane region" description="Helical" evidence="11">
    <location>
        <begin position="53"/>
        <end position="74"/>
    </location>
</feature>
<evidence type="ECO:0000256" key="8">
    <source>
        <dbReference type="ARBA" id="ARBA00023136"/>
    </source>
</evidence>
<evidence type="ECO:0000313" key="14">
    <source>
        <dbReference type="Proteomes" id="UP001151752"/>
    </source>
</evidence>
<dbReference type="PANTHER" id="PTHR48017">
    <property type="entry name" value="OS05G0424000 PROTEIN-RELATED"/>
    <property type="match status" value="1"/>
</dbReference>
<dbReference type="GO" id="GO:0006865">
    <property type="term" value="P:amino acid transport"/>
    <property type="evidence" value="ECO:0007669"/>
    <property type="project" value="UniProtKB-KW"/>
</dbReference>
<dbReference type="GO" id="GO:0009734">
    <property type="term" value="P:auxin-activated signaling pathway"/>
    <property type="evidence" value="ECO:0007669"/>
    <property type="project" value="UniProtKB-KW"/>
</dbReference>
<reference evidence="13" key="1">
    <citation type="submission" date="2022-11" db="EMBL/GenBank/DDBJ databases">
        <authorList>
            <person name="Hyden B.L."/>
            <person name="Feng K."/>
            <person name="Yates T."/>
            <person name="Jawdy S."/>
            <person name="Smart L.B."/>
            <person name="Muchero W."/>
        </authorList>
    </citation>
    <scope>NUCLEOTIDE SEQUENCE</scope>
    <source>
        <tissue evidence="13">Shoot tip</tissue>
    </source>
</reference>
<dbReference type="GO" id="GO:0015293">
    <property type="term" value="F:symporter activity"/>
    <property type="evidence" value="ECO:0007669"/>
    <property type="project" value="UniProtKB-KW"/>
</dbReference>
<feature type="transmembrane region" description="Helical" evidence="11">
    <location>
        <begin position="266"/>
        <end position="293"/>
    </location>
</feature>
<sequence length="424" mass="46524">MGVGAGDVESPLLHALPAVRRTGTVWTAAAHIITGVVGSGVLSLAWSMAQLGWIAGPLAMLCFASITLVSTFLLCDCYRSPHPEFGPARNRSYLEAVHTTLGKSKAFLGGLFVQVGLYGTSIAYVVASDTSMRAIQKSNCYHKQGREAACEYEGTLYILLFGAVQLVLSQLPDFHNIQWLSILAAIMSFAYSIIGFALGFAQVIGNGYVKGTIAGVTAYSAADKLWKVSQAIGDIAFAFPYSLIVMEIQDTLKSPPSENKTMKKATAIGIVITTFLYLGCGGFVHLVGAYQVFCQPLFATIEKWIAENHPDSRFVNKNVICKIPRLPDFQLNLLRLCLRTIYVISTTTIAMGFPYFNQVIGLFGGFSFWPLSVYFPVEMYFKQRNIEAWTTKWILLRSFSIICFLVTAFALIGSVEGLIREKIK</sequence>
<evidence type="ECO:0000256" key="3">
    <source>
        <dbReference type="ARBA" id="ARBA00022448"/>
    </source>
</evidence>
<accession>A0A9Q0UCY4</accession>
<evidence type="ECO:0000313" key="13">
    <source>
        <dbReference type="EMBL" id="KAJ6727672.1"/>
    </source>
</evidence>
<keyword evidence="9" id="KW-0927">Auxin signaling pathway</keyword>
<keyword evidence="5" id="KW-0769">Symport</keyword>
<reference evidence="13" key="2">
    <citation type="journal article" date="2023" name="Int. J. Mol. Sci.">
        <title>De Novo Assembly and Annotation of 11 Diverse Shrub Willow (Salix) Genomes Reveals Novel Gene Organization in Sex-Linked Regions.</title>
        <authorList>
            <person name="Hyden B."/>
            <person name="Feng K."/>
            <person name="Yates T.B."/>
            <person name="Jawdy S."/>
            <person name="Cereghino C."/>
            <person name="Smart L.B."/>
            <person name="Muchero W."/>
        </authorList>
    </citation>
    <scope>NUCLEOTIDE SEQUENCE</scope>
    <source>
        <tissue evidence="13">Shoot tip</tissue>
    </source>
</reference>
<evidence type="ECO:0000256" key="9">
    <source>
        <dbReference type="ARBA" id="ARBA00023294"/>
    </source>
</evidence>
<evidence type="ECO:0000256" key="10">
    <source>
        <dbReference type="ARBA" id="ARBA00045588"/>
    </source>
</evidence>
<comment type="function">
    <text evidence="10">Carrier protein involved in proton-driven auxin influx. Mediates the formation of auxin gradient from developing leaves (site of auxin biosynthesis) to tips by contributing to the loading of auxin in vascular tissues and facilitating acropetal (base to tip) auxin transport within inner tissues of the root apex, and basipetal (tip to base) auxin transport within outer tissues of the root apex. May be involved in lateral roots and nodules formation.</text>
</comment>
<comment type="similarity">
    <text evidence="2">Belongs to the amino acid/polyamine transporter 2 family. Amino acid/auxin permease (AAAP) (TC 2.A.18.1) subfamily.</text>
</comment>
<feature type="transmembrane region" description="Helical" evidence="11">
    <location>
        <begin position="148"/>
        <end position="168"/>
    </location>
</feature>